<evidence type="ECO:0000259" key="4">
    <source>
        <dbReference type="Pfam" id="PF13962"/>
    </source>
</evidence>
<organism evidence="5 6">
    <name type="scientific">Lactuca sativa</name>
    <name type="common">Garden lettuce</name>
    <dbReference type="NCBI Taxonomy" id="4236"/>
    <lineage>
        <taxon>Eukaryota</taxon>
        <taxon>Viridiplantae</taxon>
        <taxon>Streptophyta</taxon>
        <taxon>Embryophyta</taxon>
        <taxon>Tracheophyta</taxon>
        <taxon>Spermatophyta</taxon>
        <taxon>Magnoliopsida</taxon>
        <taxon>eudicotyledons</taxon>
        <taxon>Gunneridae</taxon>
        <taxon>Pentapetalae</taxon>
        <taxon>asterids</taxon>
        <taxon>campanulids</taxon>
        <taxon>Asterales</taxon>
        <taxon>Asteraceae</taxon>
        <taxon>Cichorioideae</taxon>
        <taxon>Cichorieae</taxon>
        <taxon>Lactucinae</taxon>
        <taxon>Lactuca</taxon>
    </lineage>
</organism>
<gene>
    <name evidence="5" type="ORF">LSAT_V11C500251260</name>
</gene>
<feature type="transmembrane region" description="Helical" evidence="3">
    <location>
        <begin position="443"/>
        <end position="461"/>
    </location>
</feature>
<dbReference type="PROSITE" id="PS50088">
    <property type="entry name" value="ANK_REPEAT"/>
    <property type="match status" value="1"/>
</dbReference>
<dbReference type="Proteomes" id="UP000235145">
    <property type="component" value="Unassembled WGS sequence"/>
</dbReference>
<accession>A0A9R1X7U8</accession>
<keyword evidence="3" id="KW-1133">Transmembrane helix</keyword>
<keyword evidence="3" id="KW-0472">Membrane</keyword>
<dbReference type="InterPro" id="IPR036770">
    <property type="entry name" value="Ankyrin_rpt-contain_sf"/>
</dbReference>
<dbReference type="Gene3D" id="1.25.40.20">
    <property type="entry name" value="Ankyrin repeat-containing domain"/>
    <property type="match status" value="2"/>
</dbReference>
<evidence type="ECO:0000256" key="3">
    <source>
        <dbReference type="SAM" id="Phobius"/>
    </source>
</evidence>
<name>A0A9R1X7U8_LACSA</name>
<reference evidence="5 6" key="1">
    <citation type="journal article" date="2017" name="Nat. Commun.">
        <title>Genome assembly with in vitro proximity ligation data and whole-genome triplication in lettuce.</title>
        <authorList>
            <person name="Reyes-Chin-Wo S."/>
            <person name="Wang Z."/>
            <person name="Yang X."/>
            <person name="Kozik A."/>
            <person name="Arikit S."/>
            <person name="Song C."/>
            <person name="Xia L."/>
            <person name="Froenicke L."/>
            <person name="Lavelle D.O."/>
            <person name="Truco M.J."/>
            <person name="Xia R."/>
            <person name="Zhu S."/>
            <person name="Xu C."/>
            <person name="Xu H."/>
            <person name="Xu X."/>
            <person name="Cox K."/>
            <person name="Korf I."/>
            <person name="Meyers B.C."/>
            <person name="Michelmore R.W."/>
        </authorList>
    </citation>
    <scope>NUCLEOTIDE SEQUENCE [LARGE SCALE GENOMIC DNA]</scope>
    <source>
        <strain evidence="6">cv. Salinas</strain>
        <tissue evidence="5">Seedlings</tissue>
    </source>
</reference>
<evidence type="ECO:0000313" key="6">
    <source>
        <dbReference type="Proteomes" id="UP000235145"/>
    </source>
</evidence>
<keyword evidence="6" id="KW-1185">Reference proteome</keyword>
<feature type="domain" description="PGG" evidence="4">
    <location>
        <begin position="433"/>
        <end position="554"/>
    </location>
</feature>
<feature type="transmembrane region" description="Helical" evidence="3">
    <location>
        <begin position="481"/>
        <end position="510"/>
    </location>
</feature>
<dbReference type="InterPro" id="IPR002110">
    <property type="entry name" value="Ankyrin_rpt"/>
</dbReference>
<sequence>MEIINSWRAPQPLPPPAPPPPPPQPDYPGQALLADNRRRDFIDLCVPLYEASMKGDWNAAQVLIGNREYLLRCSITHNYETALHVAASGQSNPESINYVENLVRLMNREDLQLQNKNGNTALSLAAAAGNVEIARIMLRKNGDLPIIPNKENMMPLYIAALCGNEDMVKYLYKDFQGMRGPGWTTTTMSWVLVKCIECDMFGNTLADMYILYINVVLDILEDHPELPQHSQRTLALKALARKSSAFNGIEPTKCKVVRILGLIWENFEGERKAVIDDILRGHPDENGLHPNGILFIAAEMGNTNFLVELIRKYPDIIWKKNDNHQSIFHVAVSYRHVNIYKLLYEIGSLKTLIFPLKDQDGNNMLHLVGKKSMRSRLDQDVSGAAFELQRELLWFKEVESMIHPDYKDRKNNQGQTPYELFTKDHKDLVVDGEKWMKDTASQCMVVAALIATVVFAVAYTIPGGYRQTDDKEKGYKEGLPVFLYNGPFLAFVVLDAFSLIMSSTSILVFLSMLTSRYTQEDFRKSLPKKLLAGLLMLFLSIVTMMISFSVSFFVLYSSHRFIALAISIALVSVIPIFFHGLLQYPLLKDVYRSTFHSGRLFKPKKQMLYYQNPNF</sequence>
<evidence type="ECO:0000313" key="5">
    <source>
        <dbReference type="EMBL" id="KAJ0204115.1"/>
    </source>
</evidence>
<dbReference type="SUPFAM" id="SSF48403">
    <property type="entry name" value="Ankyrin repeat"/>
    <property type="match status" value="1"/>
</dbReference>
<keyword evidence="1" id="KW-0040">ANK repeat</keyword>
<dbReference type="GO" id="GO:0016020">
    <property type="term" value="C:membrane"/>
    <property type="evidence" value="ECO:0000318"/>
    <property type="project" value="GO_Central"/>
</dbReference>
<feature type="compositionally biased region" description="Pro residues" evidence="2">
    <location>
        <begin position="11"/>
        <end position="26"/>
    </location>
</feature>
<dbReference type="InterPro" id="IPR026961">
    <property type="entry name" value="PGG_dom"/>
</dbReference>
<feature type="transmembrane region" description="Helical" evidence="3">
    <location>
        <begin position="530"/>
        <end position="555"/>
    </location>
</feature>
<dbReference type="Pfam" id="PF13962">
    <property type="entry name" value="PGG"/>
    <property type="match status" value="1"/>
</dbReference>
<feature type="region of interest" description="Disordered" evidence="2">
    <location>
        <begin position="1"/>
        <end position="30"/>
    </location>
</feature>
<dbReference type="PANTHER" id="PTHR24177">
    <property type="entry name" value="CASKIN"/>
    <property type="match status" value="1"/>
</dbReference>
<dbReference type="SMART" id="SM00248">
    <property type="entry name" value="ANK"/>
    <property type="match status" value="6"/>
</dbReference>
<dbReference type="PANTHER" id="PTHR24177:SF301">
    <property type="entry name" value="ANKYRIN REPEAT-CONTAINING DOMAIN, PGG DOMAIN PROTEIN-RELATED"/>
    <property type="match status" value="1"/>
</dbReference>
<proteinExistence type="predicted"/>
<comment type="caution">
    <text evidence="5">The sequence shown here is derived from an EMBL/GenBank/DDBJ whole genome shotgun (WGS) entry which is preliminary data.</text>
</comment>
<protein>
    <recommendedName>
        <fullName evidence="4">PGG domain-containing protein</fullName>
    </recommendedName>
</protein>
<feature type="transmembrane region" description="Helical" evidence="3">
    <location>
        <begin position="561"/>
        <end position="582"/>
    </location>
</feature>
<dbReference type="Pfam" id="PF12796">
    <property type="entry name" value="Ank_2"/>
    <property type="match status" value="1"/>
</dbReference>
<dbReference type="EMBL" id="NBSK02000005">
    <property type="protein sequence ID" value="KAJ0204115.1"/>
    <property type="molecule type" value="Genomic_DNA"/>
</dbReference>
<keyword evidence="3" id="KW-0812">Transmembrane</keyword>
<feature type="repeat" description="ANK" evidence="1">
    <location>
        <begin position="117"/>
        <end position="149"/>
    </location>
</feature>
<dbReference type="PROSITE" id="PS50297">
    <property type="entry name" value="ANK_REP_REGION"/>
    <property type="match status" value="1"/>
</dbReference>
<dbReference type="AlphaFoldDB" id="A0A9R1X7U8"/>
<evidence type="ECO:0000256" key="1">
    <source>
        <dbReference type="PROSITE-ProRule" id="PRU00023"/>
    </source>
</evidence>
<evidence type="ECO:0000256" key="2">
    <source>
        <dbReference type="SAM" id="MobiDB-lite"/>
    </source>
</evidence>